<organism evidence="1 2">
    <name type="scientific">Nezara viridula</name>
    <name type="common">Southern green stink bug</name>
    <name type="synonym">Cimex viridulus</name>
    <dbReference type="NCBI Taxonomy" id="85310"/>
    <lineage>
        <taxon>Eukaryota</taxon>
        <taxon>Metazoa</taxon>
        <taxon>Ecdysozoa</taxon>
        <taxon>Arthropoda</taxon>
        <taxon>Hexapoda</taxon>
        <taxon>Insecta</taxon>
        <taxon>Pterygota</taxon>
        <taxon>Neoptera</taxon>
        <taxon>Paraneoptera</taxon>
        <taxon>Hemiptera</taxon>
        <taxon>Heteroptera</taxon>
        <taxon>Panheteroptera</taxon>
        <taxon>Pentatomomorpha</taxon>
        <taxon>Pentatomoidea</taxon>
        <taxon>Pentatomidae</taxon>
        <taxon>Pentatominae</taxon>
        <taxon>Nezara</taxon>
    </lineage>
</organism>
<gene>
    <name evidence="1" type="ORF">NEZAVI_LOCUS9256</name>
</gene>
<keyword evidence="2" id="KW-1185">Reference proteome</keyword>
<dbReference type="Proteomes" id="UP001152798">
    <property type="component" value="Chromosome 4"/>
</dbReference>
<sequence length="67" mass="7825">MTLHDMPLYELLYCDAEERGLPHVCNWTETLACLGRYWGRRRAYRSARSAHRSESSLLRLDLGWALG</sequence>
<dbReference type="AlphaFoldDB" id="A0A9P0HDH3"/>
<name>A0A9P0HDH3_NEZVI</name>
<accession>A0A9P0HDH3</accession>
<dbReference type="EMBL" id="OV725080">
    <property type="protein sequence ID" value="CAH1399907.1"/>
    <property type="molecule type" value="Genomic_DNA"/>
</dbReference>
<protein>
    <submittedName>
        <fullName evidence="1">Uncharacterized protein</fullName>
    </submittedName>
</protein>
<evidence type="ECO:0000313" key="2">
    <source>
        <dbReference type="Proteomes" id="UP001152798"/>
    </source>
</evidence>
<evidence type="ECO:0000313" key="1">
    <source>
        <dbReference type="EMBL" id="CAH1399907.1"/>
    </source>
</evidence>
<proteinExistence type="predicted"/>
<reference evidence="1" key="1">
    <citation type="submission" date="2022-01" db="EMBL/GenBank/DDBJ databases">
        <authorList>
            <person name="King R."/>
        </authorList>
    </citation>
    <scope>NUCLEOTIDE SEQUENCE</scope>
</reference>